<sequence length="209" mass="22459">MEPEHMRASDADRDRVAERLREALAEGRLTQEEHEERLDSVYRAKTLGQLTPLTQDLPVIGEPGAAANPVGLTVSTDEARSIAAGSSGRENIVAVFGSAERTGRWLVEPRTNASVLFGGVALDFREAVLTQREVTVQCAVVFGGLDITVPYGVRVVNNTTAVMGGTSMHGTDSVTDLNAPTIRLTGTCMFGGIDVKAKGPKRKKNKKRK</sequence>
<dbReference type="InterPro" id="IPR024425">
    <property type="entry name" value="LiaF-like_C"/>
</dbReference>
<dbReference type="PANTHER" id="PTHR40763:SF4">
    <property type="entry name" value="DUF1707 DOMAIN-CONTAINING PROTEIN"/>
    <property type="match status" value="1"/>
</dbReference>
<evidence type="ECO:0000259" key="1">
    <source>
        <dbReference type="Pfam" id="PF08044"/>
    </source>
</evidence>
<dbReference type="RefSeq" id="WP_378535937.1">
    <property type="nucleotide sequence ID" value="NZ_JBHSBH010000013.1"/>
</dbReference>
<protein>
    <submittedName>
        <fullName evidence="3">DUF1707 domain-containing protein</fullName>
    </submittedName>
</protein>
<evidence type="ECO:0000259" key="2">
    <source>
        <dbReference type="Pfam" id="PF09922"/>
    </source>
</evidence>
<reference evidence="4" key="1">
    <citation type="journal article" date="2019" name="Int. J. Syst. Evol. Microbiol.">
        <title>The Global Catalogue of Microorganisms (GCM) 10K type strain sequencing project: providing services to taxonomists for standard genome sequencing and annotation.</title>
        <authorList>
            <consortium name="The Broad Institute Genomics Platform"/>
            <consortium name="The Broad Institute Genome Sequencing Center for Infectious Disease"/>
            <person name="Wu L."/>
            <person name="Ma J."/>
        </authorList>
    </citation>
    <scope>NUCLEOTIDE SEQUENCE [LARGE SCALE GENOMIC DNA]</scope>
    <source>
        <strain evidence="4">TBRC 1826</strain>
    </source>
</reference>
<comment type="caution">
    <text evidence="3">The sequence shown here is derived from an EMBL/GenBank/DDBJ whole genome shotgun (WGS) entry which is preliminary data.</text>
</comment>
<evidence type="ECO:0000313" key="4">
    <source>
        <dbReference type="Proteomes" id="UP001595847"/>
    </source>
</evidence>
<feature type="domain" description="Cell wall-active antibiotics response LiaF-like C-terminal" evidence="2">
    <location>
        <begin position="104"/>
        <end position="171"/>
    </location>
</feature>
<dbReference type="InterPro" id="IPR012551">
    <property type="entry name" value="DUF1707_SHOCT-like"/>
</dbReference>
<accession>A0ABV8FQ56</accession>
<dbReference type="Proteomes" id="UP001595847">
    <property type="component" value="Unassembled WGS sequence"/>
</dbReference>
<proteinExistence type="predicted"/>
<dbReference type="PANTHER" id="PTHR40763">
    <property type="entry name" value="MEMBRANE PROTEIN-RELATED"/>
    <property type="match status" value="1"/>
</dbReference>
<gene>
    <name evidence="3" type="ORF">ACFOVU_20125</name>
</gene>
<evidence type="ECO:0000313" key="3">
    <source>
        <dbReference type="EMBL" id="MFC3998244.1"/>
    </source>
</evidence>
<feature type="domain" description="DUF1707" evidence="1">
    <location>
        <begin position="6"/>
        <end position="58"/>
    </location>
</feature>
<dbReference type="Pfam" id="PF09922">
    <property type="entry name" value="LiaF-like_C"/>
    <property type="match status" value="1"/>
</dbReference>
<keyword evidence="4" id="KW-1185">Reference proteome</keyword>
<name>A0ABV8FQ56_9ACTN</name>
<organism evidence="3 4">
    <name type="scientific">Nocardiopsis sediminis</name>
    <dbReference type="NCBI Taxonomy" id="1778267"/>
    <lineage>
        <taxon>Bacteria</taxon>
        <taxon>Bacillati</taxon>
        <taxon>Actinomycetota</taxon>
        <taxon>Actinomycetes</taxon>
        <taxon>Streptosporangiales</taxon>
        <taxon>Nocardiopsidaceae</taxon>
        <taxon>Nocardiopsis</taxon>
    </lineage>
</organism>
<dbReference type="Pfam" id="PF08044">
    <property type="entry name" value="DUF1707"/>
    <property type="match status" value="1"/>
</dbReference>
<dbReference type="EMBL" id="JBHSBH010000013">
    <property type="protein sequence ID" value="MFC3998244.1"/>
    <property type="molecule type" value="Genomic_DNA"/>
</dbReference>